<accession>A0AAD5JBP4</accession>
<name>A0AAD5JBP4_ACENE</name>
<dbReference type="Proteomes" id="UP001064489">
    <property type="component" value="Chromosome 6"/>
</dbReference>
<comment type="caution">
    <text evidence="1">The sequence shown here is derived from an EMBL/GenBank/DDBJ whole genome shotgun (WGS) entry which is preliminary data.</text>
</comment>
<gene>
    <name evidence="1" type="ORF">LWI28_023030</name>
</gene>
<evidence type="ECO:0000313" key="1">
    <source>
        <dbReference type="EMBL" id="KAI9192447.1"/>
    </source>
</evidence>
<sequence>MISLINDAKKELKGDPIKPWEKWQLAITLPWNGVRHVLTTDEHLMFCFEEFDRHDKPVIEFELILVSNDMEFPVDLLAWKEGFNAENISAPEENVEDDNNYEVVDELEDDSDVSLGEEDHVADFGNPDHCDPDGDESIIIPSFDEENGLTRAARYCRDNQ</sequence>
<dbReference type="AlphaFoldDB" id="A0AAD5JBP4"/>
<proteinExistence type="predicted"/>
<protein>
    <submittedName>
        <fullName evidence="1">Uncharacterized protein</fullName>
    </submittedName>
</protein>
<organism evidence="1 2">
    <name type="scientific">Acer negundo</name>
    <name type="common">Box elder</name>
    <dbReference type="NCBI Taxonomy" id="4023"/>
    <lineage>
        <taxon>Eukaryota</taxon>
        <taxon>Viridiplantae</taxon>
        <taxon>Streptophyta</taxon>
        <taxon>Embryophyta</taxon>
        <taxon>Tracheophyta</taxon>
        <taxon>Spermatophyta</taxon>
        <taxon>Magnoliopsida</taxon>
        <taxon>eudicotyledons</taxon>
        <taxon>Gunneridae</taxon>
        <taxon>Pentapetalae</taxon>
        <taxon>rosids</taxon>
        <taxon>malvids</taxon>
        <taxon>Sapindales</taxon>
        <taxon>Sapindaceae</taxon>
        <taxon>Hippocastanoideae</taxon>
        <taxon>Acereae</taxon>
        <taxon>Acer</taxon>
    </lineage>
</organism>
<reference evidence="1" key="1">
    <citation type="journal article" date="2022" name="Plant J.">
        <title>Strategies of tolerance reflected in two North American maple genomes.</title>
        <authorList>
            <person name="McEvoy S.L."/>
            <person name="Sezen U.U."/>
            <person name="Trouern-Trend A."/>
            <person name="McMahon S.M."/>
            <person name="Schaberg P.G."/>
            <person name="Yang J."/>
            <person name="Wegrzyn J.L."/>
            <person name="Swenson N.G."/>
        </authorList>
    </citation>
    <scope>NUCLEOTIDE SEQUENCE</scope>
    <source>
        <strain evidence="1">91603</strain>
    </source>
</reference>
<keyword evidence="2" id="KW-1185">Reference proteome</keyword>
<reference evidence="1" key="2">
    <citation type="submission" date="2023-02" db="EMBL/GenBank/DDBJ databases">
        <authorList>
            <person name="Swenson N.G."/>
            <person name="Wegrzyn J.L."/>
            <person name="Mcevoy S.L."/>
        </authorList>
    </citation>
    <scope>NUCLEOTIDE SEQUENCE</scope>
    <source>
        <strain evidence="1">91603</strain>
        <tissue evidence="1">Leaf</tissue>
    </source>
</reference>
<dbReference type="EMBL" id="JAJSOW010000004">
    <property type="protein sequence ID" value="KAI9192447.1"/>
    <property type="molecule type" value="Genomic_DNA"/>
</dbReference>
<evidence type="ECO:0000313" key="2">
    <source>
        <dbReference type="Proteomes" id="UP001064489"/>
    </source>
</evidence>